<dbReference type="RefSeq" id="WP_087617696.1">
    <property type="nucleotide sequence ID" value="NZ_JAFBEY010000006.1"/>
</dbReference>
<keyword evidence="2" id="KW-1185">Reference proteome</keyword>
<proteinExistence type="predicted"/>
<name>A0ABX3ZGL3_9BACL</name>
<protein>
    <submittedName>
        <fullName evidence="1">Excinuclease</fullName>
    </submittedName>
</protein>
<sequence length="104" mass="12350">MNTRMNPRYKITRHDQEGNPTLSLQECQNFFATKSDFEYRDFYSVTQDGVNMKINGHFFMWQYEGQEIPFRFYESELYVAAAHRAVMDKTKEVARGLEANYIEG</sequence>
<evidence type="ECO:0000313" key="2">
    <source>
        <dbReference type="Proteomes" id="UP000196594"/>
    </source>
</evidence>
<reference evidence="1 2" key="1">
    <citation type="journal article" date="2017" name="Int. J. Syst. Evol. Microbiol.">
        <title>Solibacillus kalamii sp. nov., isolated from a high-efficiency particulate arrestance filter system used in the International Space Station.</title>
        <authorList>
            <person name="Checinska Sielaff A."/>
            <person name="Kumar R.M."/>
            <person name="Pal D."/>
            <person name="Mayilraj S."/>
            <person name="Venkateswaran K."/>
        </authorList>
    </citation>
    <scope>NUCLEOTIDE SEQUENCE [LARGE SCALE GENOMIC DNA]</scope>
    <source>
        <strain evidence="1 2">ISSFR-015</strain>
    </source>
</reference>
<dbReference type="Proteomes" id="UP000196594">
    <property type="component" value="Unassembled WGS sequence"/>
</dbReference>
<comment type="caution">
    <text evidence="1">The sequence shown here is derived from an EMBL/GenBank/DDBJ whole genome shotgun (WGS) entry which is preliminary data.</text>
</comment>
<organism evidence="1 2">
    <name type="scientific">Solibacillus kalamii</name>
    <dbReference type="NCBI Taxonomy" id="1748298"/>
    <lineage>
        <taxon>Bacteria</taxon>
        <taxon>Bacillati</taxon>
        <taxon>Bacillota</taxon>
        <taxon>Bacilli</taxon>
        <taxon>Bacillales</taxon>
        <taxon>Caryophanaceae</taxon>
        <taxon>Solibacillus</taxon>
    </lineage>
</organism>
<accession>A0ABX3ZGL3</accession>
<dbReference type="EMBL" id="NHNT01000008">
    <property type="protein sequence ID" value="OUZ38459.1"/>
    <property type="molecule type" value="Genomic_DNA"/>
</dbReference>
<evidence type="ECO:0000313" key="1">
    <source>
        <dbReference type="EMBL" id="OUZ38459.1"/>
    </source>
</evidence>
<gene>
    <name evidence="1" type="ORF">CBM15_11940</name>
</gene>